<sequence>MKPKVMPSRLGAQVPRVTNHQGLLKVSPSSKLKNKREREKEVQRFSSQVLARSTQRFEDLEAQEWRDMERRESLYKTRS</sequence>
<evidence type="ECO:0000313" key="3">
    <source>
        <dbReference type="Proteomes" id="UP001341281"/>
    </source>
</evidence>
<dbReference type="AlphaFoldDB" id="A0AAQ3SG56"/>
<evidence type="ECO:0000256" key="1">
    <source>
        <dbReference type="SAM" id="MobiDB-lite"/>
    </source>
</evidence>
<reference evidence="2 3" key="1">
    <citation type="submission" date="2024-02" db="EMBL/GenBank/DDBJ databases">
        <title>High-quality chromosome-scale genome assembly of Pensacola bahiagrass (Paspalum notatum Flugge var. saurae).</title>
        <authorList>
            <person name="Vega J.M."/>
            <person name="Podio M."/>
            <person name="Orjuela J."/>
            <person name="Siena L.A."/>
            <person name="Pessino S.C."/>
            <person name="Combes M.C."/>
            <person name="Mariac C."/>
            <person name="Albertini E."/>
            <person name="Pupilli F."/>
            <person name="Ortiz J.P.A."/>
            <person name="Leblanc O."/>
        </authorList>
    </citation>
    <scope>NUCLEOTIDE SEQUENCE [LARGE SCALE GENOMIC DNA]</scope>
    <source>
        <strain evidence="2">R1</strain>
        <tissue evidence="2">Leaf</tissue>
    </source>
</reference>
<protein>
    <submittedName>
        <fullName evidence="2">Uncharacterized protein</fullName>
    </submittedName>
</protein>
<organism evidence="2 3">
    <name type="scientific">Paspalum notatum var. saurae</name>
    <dbReference type="NCBI Taxonomy" id="547442"/>
    <lineage>
        <taxon>Eukaryota</taxon>
        <taxon>Viridiplantae</taxon>
        <taxon>Streptophyta</taxon>
        <taxon>Embryophyta</taxon>
        <taxon>Tracheophyta</taxon>
        <taxon>Spermatophyta</taxon>
        <taxon>Magnoliopsida</taxon>
        <taxon>Liliopsida</taxon>
        <taxon>Poales</taxon>
        <taxon>Poaceae</taxon>
        <taxon>PACMAD clade</taxon>
        <taxon>Panicoideae</taxon>
        <taxon>Andropogonodae</taxon>
        <taxon>Paspaleae</taxon>
        <taxon>Paspalinae</taxon>
        <taxon>Paspalum</taxon>
    </lineage>
</organism>
<feature type="region of interest" description="Disordered" evidence="1">
    <location>
        <begin position="27"/>
        <end position="47"/>
    </location>
</feature>
<keyword evidence="3" id="KW-1185">Reference proteome</keyword>
<dbReference type="Proteomes" id="UP001341281">
    <property type="component" value="Chromosome 01"/>
</dbReference>
<dbReference type="EMBL" id="CP144745">
    <property type="protein sequence ID" value="WVZ51361.1"/>
    <property type="molecule type" value="Genomic_DNA"/>
</dbReference>
<proteinExistence type="predicted"/>
<evidence type="ECO:0000313" key="2">
    <source>
        <dbReference type="EMBL" id="WVZ51361.1"/>
    </source>
</evidence>
<accession>A0AAQ3SG56</accession>
<gene>
    <name evidence="2" type="ORF">U9M48_002513</name>
</gene>
<feature type="region of interest" description="Disordered" evidence="1">
    <location>
        <begin position="1"/>
        <end position="20"/>
    </location>
</feature>
<name>A0AAQ3SG56_PASNO</name>